<dbReference type="Proteomes" id="UP000183407">
    <property type="component" value="Unassembled WGS sequence"/>
</dbReference>
<name>A0A1H4IVM9_RHOJO</name>
<evidence type="ECO:0000313" key="1">
    <source>
        <dbReference type="EMBL" id="SEB37338.1"/>
    </source>
</evidence>
<reference evidence="2" key="1">
    <citation type="submission" date="2016-10" db="EMBL/GenBank/DDBJ databases">
        <authorList>
            <person name="Varghese N."/>
        </authorList>
    </citation>
    <scope>NUCLEOTIDE SEQUENCE [LARGE SCALE GENOMIC DNA]</scope>
    <source>
        <strain evidence="2">DSM 44719</strain>
    </source>
</reference>
<dbReference type="AlphaFoldDB" id="A0A1H4IVM9"/>
<organism evidence="1 2">
    <name type="scientific">Rhodococcus jostii</name>
    <dbReference type="NCBI Taxonomy" id="132919"/>
    <lineage>
        <taxon>Bacteria</taxon>
        <taxon>Bacillati</taxon>
        <taxon>Actinomycetota</taxon>
        <taxon>Actinomycetes</taxon>
        <taxon>Mycobacteriales</taxon>
        <taxon>Nocardiaceae</taxon>
        <taxon>Rhodococcus</taxon>
    </lineage>
</organism>
<protein>
    <submittedName>
        <fullName evidence="1">Uncharacterized protein</fullName>
    </submittedName>
</protein>
<gene>
    <name evidence="1" type="ORF">SAMN04490220_0498</name>
</gene>
<accession>A0A1H4IVM9</accession>
<dbReference type="EMBL" id="FNTL01000002">
    <property type="protein sequence ID" value="SEB37338.1"/>
    <property type="molecule type" value="Genomic_DNA"/>
</dbReference>
<proteinExistence type="predicted"/>
<sequence length="74" mass="8253">MTNDYENRARKFGVRTAAYCMSRNCNANTGGTWSHGAWPATCSTSGTRIALDSGRWRWGVTLVIDQVRIGVLMR</sequence>
<evidence type="ECO:0000313" key="2">
    <source>
        <dbReference type="Proteomes" id="UP000183407"/>
    </source>
</evidence>